<feature type="domain" description="Zinc finger/thioredoxin putative" evidence="3">
    <location>
        <begin position="1"/>
        <end position="36"/>
    </location>
</feature>
<evidence type="ECO:0000313" key="4">
    <source>
        <dbReference type="EMBL" id="PAX07517.1"/>
    </source>
</evidence>
<keyword evidence="5" id="KW-1185">Reference proteome</keyword>
<gene>
    <name evidence="4" type="ORF">CKY28_07595</name>
</gene>
<protein>
    <recommendedName>
        <fullName evidence="3">Zinc finger/thioredoxin putative domain-containing protein</fullName>
    </recommendedName>
</protein>
<dbReference type="EMBL" id="NSLI01000003">
    <property type="protein sequence ID" value="PAX07517.1"/>
    <property type="molecule type" value="Genomic_DNA"/>
</dbReference>
<dbReference type="NCBIfam" id="TIGR02098">
    <property type="entry name" value="MJ0042_CXXC"/>
    <property type="match status" value="1"/>
</dbReference>
<dbReference type="AlphaFoldDB" id="A0A2A2SE33"/>
<accession>A0A2A2SE33</accession>
<feature type="region of interest" description="Disordered" evidence="1">
    <location>
        <begin position="39"/>
        <end position="125"/>
    </location>
</feature>
<feature type="compositionally biased region" description="Pro residues" evidence="1">
    <location>
        <begin position="54"/>
        <end position="70"/>
    </location>
</feature>
<keyword evidence="2" id="KW-0812">Transmembrane</keyword>
<evidence type="ECO:0000313" key="5">
    <source>
        <dbReference type="Proteomes" id="UP000218151"/>
    </source>
</evidence>
<name>A0A2A2SE33_9SPHN</name>
<keyword evidence="2" id="KW-0472">Membrane</keyword>
<reference evidence="5" key="1">
    <citation type="submission" date="2017-09" db="EMBL/GenBank/DDBJ databases">
        <authorList>
            <person name="Feng G."/>
            <person name="Zhu H."/>
        </authorList>
    </citation>
    <scope>NUCLEOTIDE SEQUENCE [LARGE SCALE GENOMIC DNA]</scope>
    <source>
        <strain evidence="5">1PNM-20</strain>
    </source>
</reference>
<feature type="transmembrane region" description="Helical" evidence="2">
    <location>
        <begin position="130"/>
        <end position="150"/>
    </location>
</feature>
<sequence length="267" mass="28362">MILECPECSTRYLVPDSAIGVAGRTVRCAQCRHSWFQAPPAPEPTPAAEVEHAAPPPAPPIAPEPAPAPESRPIVAASEPEPEPVAPPSPPPRPEPLRAEPPVRTPPYLEAVPLSPAVSSPPRRNPARRWTAAAVAAGLLMLAGTGAILWTGAPGLASRLGVSFGTEESPLQIRSDPIERRELDNGSELFAVSGQVVNPTDERQRVPDIVVELRDAPGDRGRVVYSWTITPERRTLGPGAALQFNSAQLDVPNTSKELALSFRGEEG</sequence>
<dbReference type="InterPro" id="IPR011723">
    <property type="entry name" value="Znf/thioredoxin_put"/>
</dbReference>
<organism evidence="4 5">
    <name type="scientific">Sphingomonas lenta</name>
    <dbReference type="NCBI Taxonomy" id="1141887"/>
    <lineage>
        <taxon>Bacteria</taxon>
        <taxon>Pseudomonadati</taxon>
        <taxon>Pseudomonadota</taxon>
        <taxon>Alphaproteobacteria</taxon>
        <taxon>Sphingomonadales</taxon>
        <taxon>Sphingomonadaceae</taxon>
        <taxon>Sphingomonas</taxon>
    </lineage>
</organism>
<dbReference type="RefSeq" id="WP_095997760.1">
    <property type="nucleotide sequence ID" value="NZ_NSLI01000003.1"/>
</dbReference>
<comment type="caution">
    <text evidence="4">The sequence shown here is derived from an EMBL/GenBank/DDBJ whole genome shotgun (WGS) entry which is preliminary data.</text>
</comment>
<dbReference type="Proteomes" id="UP000218151">
    <property type="component" value="Unassembled WGS sequence"/>
</dbReference>
<evidence type="ECO:0000256" key="2">
    <source>
        <dbReference type="SAM" id="Phobius"/>
    </source>
</evidence>
<evidence type="ECO:0000259" key="3">
    <source>
        <dbReference type="Pfam" id="PF13717"/>
    </source>
</evidence>
<proteinExistence type="predicted"/>
<keyword evidence="2" id="KW-1133">Transmembrane helix</keyword>
<evidence type="ECO:0000256" key="1">
    <source>
        <dbReference type="SAM" id="MobiDB-lite"/>
    </source>
</evidence>
<feature type="compositionally biased region" description="Low complexity" evidence="1">
    <location>
        <begin position="111"/>
        <end position="122"/>
    </location>
</feature>
<feature type="compositionally biased region" description="Pro residues" evidence="1">
    <location>
        <begin position="83"/>
        <end position="94"/>
    </location>
</feature>
<dbReference type="OrthoDB" id="7159357at2"/>
<dbReference type="Pfam" id="PF13717">
    <property type="entry name" value="Zn_ribbon_4"/>
    <property type="match status" value="1"/>
</dbReference>